<dbReference type="InterPro" id="IPR034554">
    <property type="entry name" value="TOM6_plants"/>
</dbReference>
<dbReference type="GO" id="GO:0005742">
    <property type="term" value="C:mitochondrial outer membrane translocase complex"/>
    <property type="evidence" value="ECO:0007669"/>
    <property type="project" value="InterPro"/>
</dbReference>
<keyword evidence="1" id="KW-0812">Transmembrane</keyword>
<keyword evidence="1" id="KW-1133">Transmembrane helix</keyword>
<dbReference type="PANTHER" id="PTHR35999">
    <property type="entry name" value="MITOCHONDRIAL IMPORT RECEPTOR SUBUNIT TOM6 HOMOLOG"/>
    <property type="match status" value="1"/>
</dbReference>
<sequence>MFLGSLPRRPSKEAAYKQLRSHIIIMASCAAVIRATPYILHFLARDGDIQELKLDL</sequence>
<organism evidence="2">
    <name type="scientific">Zea mays</name>
    <name type="common">Maize</name>
    <dbReference type="NCBI Taxonomy" id="4577"/>
    <lineage>
        <taxon>Eukaryota</taxon>
        <taxon>Viridiplantae</taxon>
        <taxon>Streptophyta</taxon>
        <taxon>Embryophyta</taxon>
        <taxon>Tracheophyta</taxon>
        <taxon>Spermatophyta</taxon>
        <taxon>Magnoliopsida</taxon>
        <taxon>Liliopsida</taxon>
        <taxon>Poales</taxon>
        <taxon>Poaceae</taxon>
        <taxon>PACMAD clade</taxon>
        <taxon>Panicoideae</taxon>
        <taxon>Andropogonodae</taxon>
        <taxon>Andropogoneae</taxon>
        <taxon>Tripsacinae</taxon>
        <taxon>Zea</taxon>
    </lineage>
</organism>
<feature type="transmembrane region" description="Helical" evidence="1">
    <location>
        <begin position="21"/>
        <end position="44"/>
    </location>
</feature>
<dbReference type="HOGENOM" id="CLU_188823_0_0_1"/>
<evidence type="ECO:0000313" key="2">
    <source>
        <dbReference type="EMBL" id="ACF79903.1"/>
    </source>
</evidence>
<accession>B4FCR0</accession>
<dbReference type="PANTHER" id="PTHR35999:SF1">
    <property type="entry name" value="MITOCHONDRIAL IMPORT RECEPTOR SUBUNIT TOM6 HOMOLOG"/>
    <property type="match status" value="1"/>
</dbReference>
<dbReference type="EMBL" id="BT034898">
    <property type="protein sequence ID" value="ACF79903.1"/>
    <property type="molecule type" value="mRNA"/>
</dbReference>
<dbReference type="AlphaFoldDB" id="B4FCR0"/>
<proteinExistence type="evidence at transcript level"/>
<reference evidence="2" key="1">
    <citation type="journal article" date="2009" name="PLoS Genet.">
        <title>Sequencing, mapping, and analysis of 27,455 maize full-length cDNAs.</title>
        <authorList>
            <person name="Soderlund C."/>
            <person name="Descour A."/>
            <person name="Kudrna D."/>
            <person name="Bomhoff M."/>
            <person name="Boyd L."/>
            <person name="Currie J."/>
            <person name="Angelova A."/>
            <person name="Collura K."/>
            <person name="Wissotski M."/>
            <person name="Ashley E."/>
            <person name="Morrow D."/>
            <person name="Fernandes J."/>
            <person name="Walbot V."/>
            <person name="Yu Y."/>
        </authorList>
    </citation>
    <scope>NUCLEOTIDE SEQUENCE</scope>
    <source>
        <strain evidence="2">B73</strain>
    </source>
</reference>
<protein>
    <submittedName>
        <fullName evidence="2">Uncharacterized protein</fullName>
    </submittedName>
</protein>
<evidence type="ECO:0000256" key="1">
    <source>
        <dbReference type="SAM" id="Phobius"/>
    </source>
</evidence>
<keyword evidence="1" id="KW-0472">Membrane</keyword>
<dbReference type="OrthoDB" id="1912883at2759"/>
<name>B4FCR0_MAIZE</name>